<sequence>MGKNLRDKNSNNPSGNEHSAGCVWGLLHIMKYHHWHYVKKRLVQQRHRWNKHAAGVGDPENDATASTQDASMEEENEAKIDKYTDDGKMRQSIPTVKNVKARIKARIAGEISKKKGRHNRSSSCPARSQLKRTESMHRLEPPFYLDPIADMVLNEGSPRLVHQK</sequence>
<evidence type="ECO:0000313" key="2">
    <source>
        <dbReference type="EMBL" id="PQQ06861.1"/>
    </source>
</evidence>
<evidence type="ECO:0000313" key="3">
    <source>
        <dbReference type="Proteomes" id="UP000250321"/>
    </source>
</evidence>
<protein>
    <submittedName>
        <fullName evidence="2">Uncharacterized protein</fullName>
    </submittedName>
</protein>
<dbReference type="OrthoDB" id="758104at2759"/>
<dbReference type="Proteomes" id="UP000250321">
    <property type="component" value="Unassembled WGS sequence"/>
</dbReference>
<reference evidence="2 3" key="1">
    <citation type="submission" date="2018-02" db="EMBL/GenBank/DDBJ databases">
        <title>Draft genome of wild Prunus yedoensis var. nudiflora.</title>
        <authorList>
            <person name="Baek S."/>
            <person name="Kim J.-H."/>
            <person name="Choi K."/>
            <person name="Kim G.-B."/>
            <person name="Cho A."/>
            <person name="Jang H."/>
            <person name="Shin C.-H."/>
            <person name="Yu H.-J."/>
            <person name="Mun J.-H."/>
        </authorList>
    </citation>
    <scope>NUCLEOTIDE SEQUENCE [LARGE SCALE GENOMIC DNA]</scope>
    <source>
        <strain evidence="3">cv. Jeju island</strain>
        <tissue evidence="2">Leaf</tissue>
    </source>
</reference>
<proteinExistence type="predicted"/>
<dbReference type="PANTHER" id="PTHR47071">
    <property type="entry name" value="PROTEIN TRM32"/>
    <property type="match status" value="1"/>
</dbReference>
<name>A0A314YPD5_PRUYE</name>
<feature type="compositionally biased region" description="Basic and acidic residues" evidence="1">
    <location>
        <begin position="131"/>
        <end position="140"/>
    </location>
</feature>
<dbReference type="AlphaFoldDB" id="A0A314YPD5"/>
<evidence type="ECO:0000256" key="1">
    <source>
        <dbReference type="SAM" id="MobiDB-lite"/>
    </source>
</evidence>
<feature type="region of interest" description="Disordered" evidence="1">
    <location>
        <begin position="50"/>
        <end position="140"/>
    </location>
</feature>
<dbReference type="PANTHER" id="PTHR47071:SF9">
    <property type="entry name" value="TRM32-LIKE PROTEIN (DUF3741)"/>
    <property type="match status" value="1"/>
</dbReference>
<keyword evidence="3" id="KW-1185">Reference proteome</keyword>
<dbReference type="EMBL" id="PJQY01000928">
    <property type="protein sequence ID" value="PQQ06861.1"/>
    <property type="molecule type" value="Genomic_DNA"/>
</dbReference>
<feature type="compositionally biased region" description="Basic and acidic residues" evidence="1">
    <location>
        <begin position="77"/>
        <end position="89"/>
    </location>
</feature>
<accession>A0A314YPD5</accession>
<gene>
    <name evidence="2" type="ORF">Pyn_32988</name>
</gene>
<dbReference type="InterPro" id="IPR044257">
    <property type="entry name" value="TRM32-like"/>
</dbReference>
<organism evidence="2 3">
    <name type="scientific">Prunus yedoensis var. nudiflora</name>
    <dbReference type="NCBI Taxonomy" id="2094558"/>
    <lineage>
        <taxon>Eukaryota</taxon>
        <taxon>Viridiplantae</taxon>
        <taxon>Streptophyta</taxon>
        <taxon>Embryophyta</taxon>
        <taxon>Tracheophyta</taxon>
        <taxon>Spermatophyta</taxon>
        <taxon>Magnoliopsida</taxon>
        <taxon>eudicotyledons</taxon>
        <taxon>Gunneridae</taxon>
        <taxon>Pentapetalae</taxon>
        <taxon>rosids</taxon>
        <taxon>fabids</taxon>
        <taxon>Rosales</taxon>
        <taxon>Rosaceae</taxon>
        <taxon>Amygdaloideae</taxon>
        <taxon>Amygdaleae</taxon>
        <taxon>Prunus</taxon>
    </lineage>
</organism>
<comment type="caution">
    <text evidence="2">The sequence shown here is derived from an EMBL/GenBank/DDBJ whole genome shotgun (WGS) entry which is preliminary data.</text>
</comment>